<dbReference type="InterPro" id="IPR050509">
    <property type="entry name" value="CoA-transferase_III"/>
</dbReference>
<dbReference type="InterPro" id="IPR023606">
    <property type="entry name" value="CoA-Trfase_III_dom_1_sf"/>
</dbReference>
<keyword evidence="2" id="KW-1185">Reference proteome</keyword>
<proteinExistence type="predicted"/>
<dbReference type="InterPro" id="IPR003673">
    <property type="entry name" value="CoA-Trfase_fam_III"/>
</dbReference>
<dbReference type="GO" id="GO:0003824">
    <property type="term" value="F:catalytic activity"/>
    <property type="evidence" value="ECO:0007669"/>
    <property type="project" value="InterPro"/>
</dbReference>
<dbReference type="Gene3D" id="3.40.50.10540">
    <property type="entry name" value="Crotonobetainyl-coa:carnitine coa-transferase, domain 1"/>
    <property type="match status" value="1"/>
</dbReference>
<dbReference type="Proteomes" id="UP000078543">
    <property type="component" value="Unassembled WGS sequence"/>
</dbReference>
<dbReference type="PANTHER" id="PTHR48228:SF5">
    <property type="entry name" value="ALPHA-METHYLACYL-COA RACEMASE"/>
    <property type="match status" value="1"/>
</dbReference>
<evidence type="ECO:0000313" key="2">
    <source>
        <dbReference type="Proteomes" id="UP000078543"/>
    </source>
</evidence>
<organism evidence="1 2">
    <name type="scientific">Magnetospirillum moscoviense</name>
    <dbReference type="NCBI Taxonomy" id="1437059"/>
    <lineage>
        <taxon>Bacteria</taxon>
        <taxon>Pseudomonadati</taxon>
        <taxon>Pseudomonadota</taxon>
        <taxon>Alphaproteobacteria</taxon>
        <taxon>Rhodospirillales</taxon>
        <taxon>Rhodospirillaceae</taxon>
        <taxon>Magnetospirillum</taxon>
    </lineage>
</organism>
<gene>
    <name evidence="1" type="ORF">A6A05_10875</name>
</gene>
<dbReference type="PANTHER" id="PTHR48228">
    <property type="entry name" value="SUCCINYL-COA--D-CITRAMALATE COA-TRANSFERASE"/>
    <property type="match status" value="1"/>
</dbReference>
<evidence type="ECO:0000313" key="1">
    <source>
        <dbReference type="EMBL" id="OAN51395.1"/>
    </source>
</evidence>
<reference evidence="1 2" key="1">
    <citation type="submission" date="2016-04" db="EMBL/GenBank/DDBJ databases">
        <title>Draft genome sequence of freshwater magnetotactic bacteria Magnetospirillum marisnigri SP-1 and Magnetospirillum moscoviense BB-1.</title>
        <authorList>
            <person name="Koziaeva V."/>
            <person name="Dziuba M.V."/>
            <person name="Ivanov T.M."/>
            <person name="Kuznetsov B."/>
            <person name="Grouzdev D.S."/>
        </authorList>
    </citation>
    <scope>NUCLEOTIDE SEQUENCE [LARGE SCALE GENOMIC DNA]</scope>
    <source>
        <strain evidence="1 2">BB-1</strain>
    </source>
</reference>
<accession>A0A178MST7</accession>
<dbReference type="Gene3D" id="3.30.1540.10">
    <property type="entry name" value="formyl-coa transferase, domain 3"/>
    <property type="match status" value="1"/>
</dbReference>
<dbReference type="STRING" id="1437059.A6A05_10875"/>
<dbReference type="OrthoDB" id="9781472at2"/>
<sequence>MLAECLQGIRVLDLTQYIPGPFATQWLTDLGAEVVKVEPPIGDPMRTMGPVDPDGTTPFYKLANRNKTIVRLDLKSERGKAALAGLLAKADVLVEAYRPGVLTRLGFDPERLAELNARLIHCSLSGYGQTGPLAPVAGHDLTYVALTGGLWASGTSDRPVMTFPPLADHAGAMLAVIGILSALVRRGVSGKGARLDLSLSEAALSWMGGVLTAAKRFGTVGREDDIINGGAGFYRIYKTADSRFVALAAIEEKFWERFCIAVERPHWITRQSEPMPQNELISDLDTLFRGKDRDAWVALLAPVDCCFEPVLEPSEVAHHPQWKDRGIVQDGIDRDNLAEVLLPVFLDGARAYHRRPFKEEPVEAVLDLWR</sequence>
<dbReference type="Pfam" id="PF02515">
    <property type="entry name" value="CoA_transf_3"/>
    <property type="match status" value="1"/>
</dbReference>
<dbReference type="AlphaFoldDB" id="A0A178MST7"/>
<name>A0A178MST7_9PROT</name>
<protein>
    <submittedName>
        <fullName evidence="1">Carnitine dehydratase</fullName>
    </submittedName>
</protein>
<comment type="caution">
    <text evidence="1">The sequence shown here is derived from an EMBL/GenBank/DDBJ whole genome shotgun (WGS) entry which is preliminary data.</text>
</comment>
<dbReference type="InterPro" id="IPR044855">
    <property type="entry name" value="CoA-Trfase_III_dom3_sf"/>
</dbReference>
<dbReference type="SUPFAM" id="SSF89796">
    <property type="entry name" value="CoA-transferase family III (CaiB/BaiF)"/>
    <property type="match status" value="1"/>
</dbReference>
<dbReference type="EMBL" id="LWQU01000131">
    <property type="protein sequence ID" value="OAN51395.1"/>
    <property type="molecule type" value="Genomic_DNA"/>
</dbReference>